<feature type="signal peptide" evidence="2">
    <location>
        <begin position="1"/>
        <end position="38"/>
    </location>
</feature>
<dbReference type="PANTHER" id="PTHR42928:SF5">
    <property type="entry name" value="BLR1237 PROTEIN"/>
    <property type="match status" value="1"/>
</dbReference>
<dbReference type="Pfam" id="PF03401">
    <property type="entry name" value="TctC"/>
    <property type="match status" value="1"/>
</dbReference>
<dbReference type="InterPro" id="IPR005064">
    <property type="entry name" value="BUG"/>
</dbReference>
<keyword evidence="4" id="KW-1185">Reference proteome</keyword>
<gene>
    <name evidence="3" type="ORF">J2W49_004688</name>
</gene>
<evidence type="ECO:0000256" key="1">
    <source>
        <dbReference type="ARBA" id="ARBA00006987"/>
    </source>
</evidence>
<dbReference type="Gene3D" id="3.40.190.150">
    <property type="entry name" value="Bordetella uptake gene, domain 1"/>
    <property type="match status" value="1"/>
</dbReference>
<accession>A0ABU1WTU1</accession>
<feature type="chain" id="PRO_5045766093" evidence="2">
    <location>
        <begin position="39"/>
        <end position="335"/>
    </location>
</feature>
<reference evidence="3 4" key="1">
    <citation type="submission" date="2023-07" db="EMBL/GenBank/DDBJ databases">
        <title>Sorghum-associated microbial communities from plants grown in Nebraska, USA.</title>
        <authorList>
            <person name="Schachtman D."/>
        </authorList>
    </citation>
    <scope>NUCLEOTIDE SEQUENCE [LARGE SCALE GENOMIC DNA]</scope>
    <source>
        <strain evidence="3 4">4249</strain>
    </source>
</reference>
<evidence type="ECO:0000313" key="3">
    <source>
        <dbReference type="EMBL" id="MDR7152710.1"/>
    </source>
</evidence>
<dbReference type="CDD" id="cd07012">
    <property type="entry name" value="PBP2_Bug_TTT"/>
    <property type="match status" value="1"/>
</dbReference>
<dbReference type="Gene3D" id="3.40.190.10">
    <property type="entry name" value="Periplasmic binding protein-like II"/>
    <property type="match status" value="1"/>
</dbReference>
<sequence>MHKADSPQPPQGPRGLDRRTLLAAGLGALGLNAVPAFAASPFPDRHITLVLPFPGGGMFDAVLRAMGNAAAQDLGQPVVLNHKPGAGGVSGTAGLAMMNEADGYTLSVMHNSVIRHPHITKVSWDPVKDFTYITGLASLTTGIAVAADAPWKSLEDLLADAKARPGQITWGNVGATSANRIYGQRLAKAAGVEINFIPYKGGAEQVAAVLGGHLHVYGDPGFGAMALSGKLRLLATFTDQRLPRWQQVPTVKELGHDLVIESPVGIVAPKGLDPAIALRLQNALQKATKDPDYQRLSAEYDLVPWLLDGAAYQQYATKQFVREKQMLDEIGFKPS</sequence>
<dbReference type="SUPFAM" id="SSF53850">
    <property type="entry name" value="Periplasmic binding protein-like II"/>
    <property type="match status" value="1"/>
</dbReference>
<comment type="similarity">
    <text evidence="1">Belongs to the UPF0065 (bug) family.</text>
</comment>
<evidence type="ECO:0000256" key="2">
    <source>
        <dbReference type="SAM" id="SignalP"/>
    </source>
</evidence>
<dbReference type="PIRSF" id="PIRSF017082">
    <property type="entry name" value="YflP"/>
    <property type="match status" value="1"/>
</dbReference>
<dbReference type="EMBL" id="JAVDWU010000013">
    <property type="protein sequence ID" value="MDR7152710.1"/>
    <property type="molecule type" value="Genomic_DNA"/>
</dbReference>
<dbReference type="RefSeq" id="WP_310321737.1">
    <property type="nucleotide sequence ID" value="NZ_JAVDWU010000013.1"/>
</dbReference>
<proteinExistence type="inferred from homology"/>
<keyword evidence="3" id="KW-0675">Receptor</keyword>
<name>A0ABU1WTU1_9BURK</name>
<organism evidence="3 4">
    <name type="scientific">Hydrogenophaga palleronii</name>
    <dbReference type="NCBI Taxonomy" id="65655"/>
    <lineage>
        <taxon>Bacteria</taxon>
        <taxon>Pseudomonadati</taxon>
        <taxon>Pseudomonadota</taxon>
        <taxon>Betaproteobacteria</taxon>
        <taxon>Burkholderiales</taxon>
        <taxon>Comamonadaceae</taxon>
        <taxon>Hydrogenophaga</taxon>
    </lineage>
</organism>
<dbReference type="Proteomes" id="UP001265700">
    <property type="component" value="Unassembled WGS sequence"/>
</dbReference>
<dbReference type="PROSITE" id="PS51318">
    <property type="entry name" value="TAT"/>
    <property type="match status" value="1"/>
</dbReference>
<evidence type="ECO:0000313" key="4">
    <source>
        <dbReference type="Proteomes" id="UP001265700"/>
    </source>
</evidence>
<dbReference type="InterPro" id="IPR006311">
    <property type="entry name" value="TAT_signal"/>
</dbReference>
<protein>
    <submittedName>
        <fullName evidence="3">Tripartite-type tricarboxylate transporter receptor subunit TctC</fullName>
    </submittedName>
</protein>
<dbReference type="InterPro" id="IPR042100">
    <property type="entry name" value="Bug_dom1"/>
</dbReference>
<dbReference type="PANTHER" id="PTHR42928">
    <property type="entry name" value="TRICARBOXYLATE-BINDING PROTEIN"/>
    <property type="match status" value="1"/>
</dbReference>
<keyword evidence="2" id="KW-0732">Signal</keyword>
<comment type="caution">
    <text evidence="3">The sequence shown here is derived from an EMBL/GenBank/DDBJ whole genome shotgun (WGS) entry which is preliminary data.</text>
</comment>